<dbReference type="SUPFAM" id="SSF53850">
    <property type="entry name" value="Periplasmic binding protein-like II"/>
    <property type="match status" value="1"/>
</dbReference>
<evidence type="ECO:0000256" key="2">
    <source>
        <dbReference type="ARBA" id="ARBA00022428"/>
    </source>
</evidence>
<dbReference type="eggNOG" id="COG1427">
    <property type="taxonomic scope" value="Bacteria"/>
</dbReference>
<dbReference type="HOGENOM" id="CLU_059898_0_0_0"/>
<evidence type="ECO:0000256" key="1">
    <source>
        <dbReference type="ARBA" id="ARBA00004863"/>
    </source>
</evidence>
<dbReference type="UniPathway" id="UPA00079"/>
<comment type="function">
    <text evidence="4">Catalyzes the dehydration of chorismate into 3-[(1-carboxyvinyl)oxy]benzoate, a step in the biosynthesis of menaquinone (MK, vitamin K2).</text>
</comment>
<dbReference type="InterPro" id="IPR030868">
    <property type="entry name" value="MqnA"/>
</dbReference>
<accession>E4TIW1</accession>
<dbReference type="Gene3D" id="3.40.190.10">
    <property type="entry name" value="Periplasmic binding protein-like II"/>
    <property type="match status" value="2"/>
</dbReference>
<dbReference type="GO" id="GO:0016836">
    <property type="term" value="F:hydro-lyase activity"/>
    <property type="evidence" value="ECO:0007669"/>
    <property type="project" value="UniProtKB-UniRule"/>
</dbReference>
<evidence type="ECO:0000256" key="4">
    <source>
        <dbReference type="HAMAP-Rule" id="MF_00995"/>
    </source>
</evidence>
<dbReference type="GO" id="GO:0009234">
    <property type="term" value="P:menaquinone biosynthetic process"/>
    <property type="evidence" value="ECO:0007669"/>
    <property type="project" value="UniProtKB-UniRule"/>
</dbReference>
<comment type="pathway">
    <text evidence="1 4">Quinol/quinone metabolism; menaquinone biosynthesis.</text>
</comment>
<dbReference type="EMBL" id="CP002347">
    <property type="protein sequence ID" value="ADR19093.1"/>
    <property type="molecule type" value="Genomic_DNA"/>
</dbReference>
<keyword evidence="3 4" id="KW-0456">Lyase</keyword>
<keyword evidence="2 4" id="KW-0474">Menaquinone biosynthesis</keyword>
<dbReference type="InterPro" id="IPR003773">
    <property type="entry name" value="Menaquinone_biosynth"/>
</dbReference>
<evidence type="ECO:0000313" key="5">
    <source>
        <dbReference type="EMBL" id="ADR19093.1"/>
    </source>
</evidence>
<comment type="catalytic activity">
    <reaction evidence="4">
        <text>chorismate = 3-[(1-carboxyvinyl)-oxy]benzoate + H2O</text>
        <dbReference type="Rhea" id="RHEA:40051"/>
        <dbReference type="ChEBI" id="CHEBI:15377"/>
        <dbReference type="ChEBI" id="CHEBI:29748"/>
        <dbReference type="ChEBI" id="CHEBI:76981"/>
        <dbReference type="EC" id="4.2.1.151"/>
    </reaction>
</comment>
<keyword evidence="6" id="KW-1185">Reference proteome</keyword>
<dbReference type="PANTHER" id="PTHR37690">
    <property type="entry name" value="CHORISMATE DEHYDRATASE"/>
    <property type="match status" value="1"/>
</dbReference>
<sequence length="259" mass="30198">MLNIGEIQYANVYPIFYHLKQLNLPEFNFIRGVPSYLNRMMIEGVIDTSALSSIIYAKYPDRFLIIPEISISSINYVKSVVLFSHLPKDGLNGSKIYLTDESGTSVILLKIILKKFWGVEAEFINEEDGADAFLYIGDRALFNYYNGKFSHIFDLGKIWYENTGYPFVYALWLLNRGKVLEAEEFVKVLIDVKCRSKDNLSILIDRYMLEGLTSYQIIDYWETIDYNLTDKHIKGLLLYYRYAKELGILKEVPPLNFYF</sequence>
<protein>
    <recommendedName>
        <fullName evidence="4">Chorismate dehydratase</fullName>
        <ecNumber evidence="4">4.2.1.151</ecNumber>
    </recommendedName>
    <alternativeName>
        <fullName evidence="4">Menaquinone biosynthetic enzyme MqnA</fullName>
    </alternativeName>
</protein>
<dbReference type="AlphaFoldDB" id="E4TIW1"/>
<dbReference type="RefSeq" id="WP_013451305.1">
    <property type="nucleotide sequence ID" value="NC_014758.1"/>
</dbReference>
<dbReference type="HAMAP" id="MF_00995">
    <property type="entry name" value="MqnA"/>
    <property type="match status" value="1"/>
</dbReference>
<organism evidence="5 6">
    <name type="scientific">Calditerrivibrio nitroreducens (strain DSM 19672 / NBRC 101217 / Yu37-1)</name>
    <dbReference type="NCBI Taxonomy" id="768670"/>
    <lineage>
        <taxon>Bacteria</taxon>
        <taxon>Pseudomonadati</taxon>
        <taxon>Deferribacterota</taxon>
        <taxon>Deferribacteres</taxon>
        <taxon>Deferribacterales</taxon>
        <taxon>Calditerrivibrionaceae</taxon>
    </lineage>
</organism>
<dbReference type="STRING" id="768670.Calni_1185"/>
<dbReference type="OrthoDB" id="9810112at2"/>
<dbReference type="Pfam" id="PF02621">
    <property type="entry name" value="VitK2_biosynth"/>
    <property type="match status" value="1"/>
</dbReference>
<dbReference type="Proteomes" id="UP000007039">
    <property type="component" value="Chromosome"/>
</dbReference>
<reference evidence="5 6" key="2">
    <citation type="journal article" date="2011" name="Stand. Genomic Sci.">
        <title>Complete genome sequence of Calditerrivibrio nitroreducens type strain (Yu37-1).</title>
        <authorList>
            <person name="Pitluck S."/>
            <person name="Sikorski J."/>
            <person name="Zeytun A."/>
            <person name="Lapidus A."/>
            <person name="Nolan M."/>
            <person name="Lucas S."/>
            <person name="Hammon N."/>
            <person name="Deshpande S."/>
            <person name="Cheng J.F."/>
            <person name="Tapia R."/>
            <person name="Han C."/>
            <person name="Goodwin L."/>
            <person name="Liolios K."/>
            <person name="Pagani I."/>
            <person name="Ivanova N."/>
            <person name="Mavromatis K."/>
            <person name="Pati A."/>
            <person name="Chen A."/>
            <person name="Palaniappan K."/>
            <person name="Hauser L."/>
            <person name="Chang Y.J."/>
            <person name="Jeffries C.D."/>
            <person name="Detter J.C."/>
            <person name="Brambilla E."/>
            <person name="Djao O.D."/>
            <person name="Rohde M."/>
            <person name="Spring S."/>
            <person name="Goker M."/>
            <person name="Woyke T."/>
            <person name="Bristow J."/>
            <person name="Eisen J.A."/>
            <person name="Markowitz V."/>
            <person name="Hugenholtz P."/>
            <person name="Kyrpides N.C."/>
            <person name="Klenk H.P."/>
            <person name="Land M."/>
        </authorList>
    </citation>
    <scope>NUCLEOTIDE SEQUENCE [LARGE SCALE GENOMIC DNA]</scope>
    <source>
        <strain evidence="6">DSM 19672 / NBRC 101217 / Yu37-1</strain>
    </source>
</reference>
<comment type="similarity">
    <text evidence="4">Belongs to the MqnA/MqnD family. MqnA subfamily.</text>
</comment>
<dbReference type="CDD" id="cd13634">
    <property type="entry name" value="PBP2_Sco4506"/>
    <property type="match status" value="1"/>
</dbReference>
<evidence type="ECO:0000256" key="3">
    <source>
        <dbReference type="ARBA" id="ARBA00023239"/>
    </source>
</evidence>
<dbReference type="PANTHER" id="PTHR37690:SF1">
    <property type="entry name" value="CHORISMATE DEHYDRATASE"/>
    <property type="match status" value="1"/>
</dbReference>
<dbReference type="EC" id="4.2.1.151" evidence="4"/>
<name>E4TIW1_CALNY</name>
<gene>
    <name evidence="4" type="primary">mqnA</name>
    <name evidence="5" type="ordered locus">Calni_1185</name>
</gene>
<reference key="1">
    <citation type="submission" date="2010-11" db="EMBL/GenBank/DDBJ databases">
        <title>The complete genome of chromosome of Calditerrivibrio nitroreducens DSM 19672.</title>
        <authorList>
            <consortium name="US DOE Joint Genome Institute (JGI-PGF)"/>
            <person name="Lucas S."/>
            <person name="Copeland A."/>
            <person name="Lapidus A."/>
            <person name="Bruce D."/>
            <person name="Goodwin L."/>
            <person name="Pitluck S."/>
            <person name="Kyrpides N."/>
            <person name="Mavromatis K."/>
            <person name="Ivanova N."/>
            <person name="Mikhailova N."/>
            <person name="Zeytun A."/>
            <person name="Brettin T."/>
            <person name="Detter J.C."/>
            <person name="Tapia R."/>
            <person name="Han C."/>
            <person name="Land M."/>
            <person name="Hauser L."/>
            <person name="Markowitz V."/>
            <person name="Cheng J.-F."/>
            <person name="Hugenholtz P."/>
            <person name="Woyke T."/>
            <person name="Wu D."/>
            <person name="Spring S."/>
            <person name="Schroeder M."/>
            <person name="Brambilla E."/>
            <person name="Klenk H.-P."/>
            <person name="Eisen J.A."/>
        </authorList>
    </citation>
    <scope>NUCLEOTIDE SEQUENCE [LARGE SCALE GENOMIC DNA]</scope>
    <source>
        <strain>DSM 19672</strain>
    </source>
</reference>
<proteinExistence type="inferred from homology"/>
<dbReference type="KEGG" id="cni:Calni_1185"/>
<evidence type="ECO:0000313" key="6">
    <source>
        <dbReference type="Proteomes" id="UP000007039"/>
    </source>
</evidence>